<dbReference type="EMBL" id="CAADFA010000133">
    <property type="protein sequence ID" value="VFJ54045.1"/>
    <property type="molecule type" value="Genomic_DNA"/>
</dbReference>
<feature type="region of interest" description="Disordered" evidence="1">
    <location>
        <begin position="68"/>
        <end position="104"/>
    </location>
</feature>
<proteinExistence type="predicted"/>
<evidence type="ECO:0000256" key="1">
    <source>
        <dbReference type="SAM" id="MobiDB-lite"/>
    </source>
</evidence>
<name>A0A450SKJ2_9GAMM</name>
<evidence type="ECO:0000313" key="3">
    <source>
        <dbReference type="EMBL" id="VFJ54418.1"/>
    </source>
</evidence>
<organism evidence="2">
    <name type="scientific">Candidatus Kentrum sp. FM</name>
    <dbReference type="NCBI Taxonomy" id="2126340"/>
    <lineage>
        <taxon>Bacteria</taxon>
        <taxon>Pseudomonadati</taxon>
        <taxon>Pseudomonadota</taxon>
        <taxon>Gammaproteobacteria</taxon>
        <taxon>Candidatus Kentrum</taxon>
    </lineage>
</organism>
<reference evidence="2" key="1">
    <citation type="submission" date="2019-02" db="EMBL/GenBank/DDBJ databases">
        <authorList>
            <person name="Gruber-Vodicka R. H."/>
            <person name="Seah K. B. B."/>
        </authorList>
    </citation>
    <scope>NUCLEOTIDE SEQUENCE</scope>
    <source>
        <strain evidence="3">BECK_BZ163</strain>
        <strain evidence="4">BECK_BZ164</strain>
        <strain evidence="2">BECK_BZ165</strain>
    </source>
</reference>
<dbReference type="AlphaFoldDB" id="A0A450SKJ2"/>
<evidence type="ECO:0000313" key="4">
    <source>
        <dbReference type="EMBL" id="VFK10864.1"/>
    </source>
</evidence>
<sequence length="104" mass="11817">MTDTKQTLTLKCCCEKKRQFHIHTEIDSGAGTHLVKRLVRCPFCENQLKLAIEANTVPVEHIIKGRGNHLDSALDNASGDKKTPRRRRGLRNRVFPTELAEHSE</sequence>
<evidence type="ECO:0000313" key="2">
    <source>
        <dbReference type="EMBL" id="VFJ54045.1"/>
    </source>
</evidence>
<dbReference type="EMBL" id="CAADFL010000158">
    <property type="protein sequence ID" value="VFK10864.1"/>
    <property type="molecule type" value="Genomic_DNA"/>
</dbReference>
<protein>
    <submittedName>
        <fullName evidence="2">Uncharacterized protein</fullName>
    </submittedName>
</protein>
<accession>A0A450SKJ2</accession>
<gene>
    <name evidence="3" type="ORF">BECKFM1743A_GA0114220_101315</name>
    <name evidence="4" type="ORF">BECKFM1743B_GA0114221_101586</name>
    <name evidence="2" type="ORF">BECKFM1743C_GA0114222_101336</name>
</gene>
<dbReference type="EMBL" id="CAADEZ010000131">
    <property type="protein sequence ID" value="VFJ54418.1"/>
    <property type="molecule type" value="Genomic_DNA"/>
</dbReference>